<name>A0A916K5W9_9BACL</name>
<keyword evidence="3" id="KW-1003">Cell membrane</keyword>
<evidence type="ECO:0000256" key="4">
    <source>
        <dbReference type="ARBA" id="ARBA00022692"/>
    </source>
</evidence>
<sequence length="175" mass="20327">MNHIKIWLILIALFLLESTIVPWLIPVAWQTKIIVDPHFILVIVLFIGLYMNRHTALMFGLIFGMLYDFIHYSPMLGPVSFAMGLTGYLAGLMYGRVYTSIVISMLVIALGNLFYELIIFGLYRLFQVTHSDIEWFFFHQMLPGMLVNLLFALAIYVPLRKMFESLPQPQMEKDE</sequence>
<gene>
    <name evidence="9" type="primary">mreD</name>
    <name evidence="9" type="ORF">PAESOLCIP111_03267</name>
</gene>
<dbReference type="Pfam" id="PF04093">
    <property type="entry name" value="MreD"/>
    <property type="match status" value="1"/>
</dbReference>
<organism evidence="9 10">
    <name type="scientific">Paenibacillus solanacearum</name>
    <dbReference type="NCBI Taxonomy" id="2048548"/>
    <lineage>
        <taxon>Bacteria</taxon>
        <taxon>Bacillati</taxon>
        <taxon>Bacillota</taxon>
        <taxon>Bacilli</taxon>
        <taxon>Bacillales</taxon>
        <taxon>Paenibacillaceae</taxon>
        <taxon>Paenibacillus</taxon>
    </lineage>
</organism>
<evidence type="ECO:0000256" key="6">
    <source>
        <dbReference type="ARBA" id="ARBA00022989"/>
    </source>
</evidence>
<reference evidence="9" key="1">
    <citation type="submission" date="2021-06" db="EMBL/GenBank/DDBJ databases">
        <authorList>
            <person name="Criscuolo A."/>
        </authorList>
    </citation>
    <scope>NUCLEOTIDE SEQUENCE</scope>
    <source>
        <strain evidence="9">CIP111600</strain>
    </source>
</reference>
<feature type="transmembrane region" description="Helical" evidence="8">
    <location>
        <begin position="101"/>
        <end position="123"/>
    </location>
</feature>
<dbReference type="RefSeq" id="WP_218093021.1">
    <property type="nucleotide sequence ID" value="NZ_CAJVAS010000013.1"/>
</dbReference>
<evidence type="ECO:0000313" key="9">
    <source>
        <dbReference type="EMBL" id="CAG7631123.1"/>
    </source>
</evidence>
<evidence type="ECO:0000313" key="10">
    <source>
        <dbReference type="Proteomes" id="UP000693672"/>
    </source>
</evidence>
<feature type="transmembrane region" description="Helical" evidence="8">
    <location>
        <begin position="135"/>
        <end position="157"/>
    </location>
</feature>
<proteinExistence type="inferred from homology"/>
<dbReference type="AlphaFoldDB" id="A0A916K5W9"/>
<dbReference type="EMBL" id="CAJVAS010000013">
    <property type="protein sequence ID" value="CAG7631123.1"/>
    <property type="molecule type" value="Genomic_DNA"/>
</dbReference>
<protein>
    <submittedName>
        <fullName evidence="9">Rod shape-determining protein MreD</fullName>
    </submittedName>
</protein>
<evidence type="ECO:0000256" key="8">
    <source>
        <dbReference type="SAM" id="Phobius"/>
    </source>
</evidence>
<evidence type="ECO:0000256" key="7">
    <source>
        <dbReference type="ARBA" id="ARBA00023136"/>
    </source>
</evidence>
<keyword evidence="7 8" id="KW-0472">Membrane</keyword>
<keyword evidence="6 8" id="KW-1133">Transmembrane helix</keyword>
<dbReference type="Proteomes" id="UP000693672">
    <property type="component" value="Unassembled WGS sequence"/>
</dbReference>
<dbReference type="NCBIfam" id="TIGR03426">
    <property type="entry name" value="shape_MreD"/>
    <property type="match status" value="1"/>
</dbReference>
<feature type="transmembrane region" description="Helical" evidence="8">
    <location>
        <begin position="39"/>
        <end position="63"/>
    </location>
</feature>
<evidence type="ECO:0000256" key="1">
    <source>
        <dbReference type="ARBA" id="ARBA00004651"/>
    </source>
</evidence>
<comment type="similarity">
    <text evidence="2">Belongs to the MreD family.</text>
</comment>
<keyword evidence="10" id="KW-1185">Reference proteome</keyword>
<dbReference type="GO" id="GO:0008360">
    <property type="term" value="P:regulation of cell shape"/>
    <property type="evidence" value="ECO:0007669"/>
    <property type="project" value="UniProtKB-KW"/>
</dbReference>
<comment type="caution">
    <text evidence="9">The sequence shown here is derived from an EMBL/GenBank/DDBJ whole genome shotgun (WGS) entry which is preliminary data.</text>
</comment>
<evidence type="ECO:0000256" key="5">
    <source>
        <dbReference type="ARBA" id="ARBA00022960"/>
    </source>
</evidence>
<keyword evidence="4 8" id="KW-0812">Transmembrane</keyword>
<dbReference type="InterPro" id="IPR007227">
    <property type="entry name" value="Cell_shape_determining_MreD"/>
</dbReference>
<keyword evidence="5" id="KW-0133">Cell shape</keyword>
<evidence type="ECO:0000256" key="3">
    <source>
        <dbReference type="ARBA" id="ARBA00022475"/>
    </source>
</evidence>
<accession>A0A916K5W9</accession>
<feature type="transmembrane region" description="Helical" evidence="8">
    <location>
        <begin position="6"/>
        <end position="27"/>
    </location>
</feature>
<comment type="subcellular location">
    <subcellularLocation>
        <location evidence="1">Cell membrane</location>
        <topology evidence="1">Multi-pass membrane protein</topology>
    </subcellularLocation>
</comment>
<evidence type="ECO:0000256" key="2">
    <source>
        <dbReference type="ARBA" id="ARBA00007776"/>
    </source>
</evidence>
<dbReference type="GO" id="GO:0005886">
    <property type="term" value="C:plasma membrane"/>
    <property type="evidence" value="ECO:0007669"/>
    <property type="project" value="UniProtKB-SubCell"/>
</dbReference>